<dbReference type="AlphaFoldDB" id="A0A0L0F686"/>
<dbReference type="EMBL" id="KQ248358">
    <property type="protein sequence ID" value="KNC71663.1"/>
    <property type="molecule type" value="Genomic_DNA"/>
</dbReference>
<proteinExistence type="predicted"/>
<feature type="region of interest" description="Disordered" evidence="1">
    <location>
        <begin position="1"/>
        <end position="93"/>
    </location>
</feature>
<sequence length="139" mass="16104">TSGQRSQTPNASQQSIDATHRRRGSVDHTDTSQARLLLDDGTQQHTRTRARTPTRTHAQTYSSTHTGTPSRPSAYRKTPTLTRQQNRRRAKHSDAYREHLHIVDLCFRLLNEILSHSMRTEKDGWDNWELLLASVRTYR</sequence>
<gene>
    <name evidence="2" type="ORF">SARC_15799</name>
</gene>
<feature type="compositionally biased region" description="Polar residues" evidence="1">
    <location>
        <begin position="61"/>
        <end position="71"/>
    </location>
</feature>
<keyword evidence="3" id="KW-1185">Reference proteome</keyword>
<evidence type="ECO:0000313" key="2">
    <source>
        <dbReference type="EMBL" id="KNC71663.1"/>
    </source>
</evidence>
<protein>
    <submittedName>
        <fullName evidence="2">Uncharacterized protein</fullName>
    </submittedName>
</protein>
<dbReference type="Proteomes" id="UP000054560">
    <property type="component" value="Unassembled WGS sequence"/>
</dbReference>
<feature type="compositionally biased region" description="Polar residues" evidence="1">
    <location>
        <begin position="1"/>
        <end position="17"/>
    </location>
</feature>
<organism evidence="2 3">
    <name type="scientific">Sphaeroforma arctica JP610</name>
    <dbReference type="NCBI Taxonomy" id="667725"/>
    <lineage>
        <taxon>Eukaryota</taxon>
        <taxon>Ichthyosporea</taxon>
        <taxon>Ichthyophonida</taxon>
        <taxon>Sphaeroforma</taxon>
    </lineage>
</organism>
<dbReference type="GeneID" id="25916303"/>
<evidence type="ECO:0000256" key="1">
    <source>
        <dbReference type="SAM" id="MobiDB-lite"/>
    </source>
</evidence>
<dbReference type="RefSeq" id="XP_014145565.1">
    <property type="nucleotide sequence ID" value="XM_014290090.1"/>
</dbReference>
<feature type="non-terminal residue" evidence="2">
    <location>
        <position position="1"/>
    </location>
</feature>
<name>A0A0L0F686_9EUKA</name>
<evidence type="ECO:0000313" key="3">
    <source>
        <dbReference type="Proteomes" id="UP000054560"/>
    </source>
</evidence>
<accession>A0A0L0F686</accession>
<reference evidence="2 3" key="1">
    <citation type="submission" date="2011-02" db="EMBL/GenBank/DDBJ databases">
        <title>The Genome Sequence of Sphaeroforma arctica JP610.</title>
        <authorList>
            <consortium name="The Broad Institute Genome Sequencing Platform"/>
            <person name="Russ C."/>
            <person name="Cuomo C."/>
            <person name="Young S.K."/>
            <person name="Zeng Q."/>
            <person name="Gargeya S."/>
            <person name="Alvarado L."/>
            <person name="Berlin A."/>
            <person name="Chapman S.B."/>
            <person name="Chen Z."/>
            <person name="Freedman E."/>
            <person name="Gellesch M."/>
            <person name="Goldberg J."/>
            <person name="Griggs A."/>
            <person name="Gujja S."/>
            <person name="Heilman E."/>
            <person name="Heiman D."/>
            <person name="Howarth C."/>
            <person name="Mehta T."/>
            <person name="Neiman D."/>
            <person name="Pearson M."/>
            <person name="Roberts A."/>
            <person name="Saif S."/>
            <person name="Shea T."/>
            <person name="Shenoy N."/>
            <person name="Sisk P."/>
            <person name="Stolte C."/>
            <person name="Sykes S."/>
            <person name="White J."/>
            <person name="Yandava C."/>
            <person name="Burger G."/>
            <person name="Gray M.W."/>
            <person name="Holland P.W.H."/>
            <person name="King N."/>
            <person name="Lang F.B.F."/>
            <person name="Roger A.J."/>
            <person name="Ruiz-Trillo I."/>
            <person name="Haas B."/>
            <person name="Nusbaum C."/>
            <person name="Birren B."/>
        </authorList>
    </citation>
    <scope>NUCLEOTIDE SEQUENCE [LARGE SCALE GENOMIC DNA]</scope>
    <source>
        <strain evidence="2 3">JP610</strain>
    </source>
</reference>